<dbReference type="EMBL" id="JAPDFR010000001">
    <property type="protein sequence ID" value="KAK0392651.1"/>
    <property type="molecule type" value="Genomic_DNA"/>
</dbReference>
<keyword evidence="3" id="KW-1185">Reference proteome</keyword>
<evidence type="ECO:0000256" key="1">
    <source>
        <dbReference type="SAM" id="MobiDB-lite"/>
    </source>
</evidence>
<gene>
    <name evidence="2" type="ORF">NLU13_2146</name>
</gene>
<dbReference type="Proteomes" id="UP001175261">
    <property type="component" value="Unassembled WGS sequence"/>
</dbReference>
<proteinExistence type="predicted"/>
<name>A0AA39GT42_SARSR</name>
<accession>A0AA39GT42</accession>
<comment type="caution">
    <text evidence="2">The sequence shown here is derived from an EMBL/GenBank/DDBJ whole genome shotgun (WGS) entry which is preliminary data.</text>
</comment>
<evidence type="ECO:0000313" key="2">
    <source>
        <dbReference type="EMBL" id="KAK0392651.1"/>
    </source>
</evidence>
<organism evidence="2 3">
    <name type="scientific">Sarocladium strictum</name>
    <name type="common">Black bundle disease fungus</name>
    <name type="synonym">Acremonium strictum</name>
    <dbReference type="NCBI Taxonomy" id="5046"/>
    <lineage>
        <taxon>Eukaryota</taxon>
        <taxon>Fungi</taxon>
        <taxon>Dikarya</taxon>
        <taxon>Ascomycota</taxon>
        <taxon>Pezizomycotina</taxon>
        <taxon>Sordariomycetes</taxon>
        <taxon>Hypocreomycetidae</taxon>
        <taxon>Hypocreales</taxon>
        <taxon>Sarocladiaceae</taxon>
        <taxon>Sarocladium</taxon>
    </lineage>
</organism>
<evidence type="ECO:0000313" key="3">
    <source>
        <dbReference type="Proteomes" id="UP001175261"/>
    </source>
</evidence>
<dbReference type="Gene3D" id="3.30.160.60">
    <property type="entry name" value="Classic Zinc Finger"/>
    <property type="match status" value="1"/>
</dbReference>
<dbReference type="AlphaFoldDB" id="A0AA39GT42"/>
<feature type="compositionally biased region" description="Polar residues" evidence="1">
    <location>
        <begin position="53"/>
        <end position="71"/>
    </location>
</feature>
<sequence length="302" mass="32966">MSAVAIPFDPTFTLGPRSNYTWPGPFEPPNSSEVINTRDCFSISAHSGDSPLPGTSTRSLTASPPQLQLTPEQRELKRQQDRARRGSRLNARFKRESSNTPFFDSPPPMHLPDGSTAAIEMSQYSAAPTQMALLSDPSSLPAGHYMSSYSPPLPETQPAAPMFPTPYQQPLPGSYSMPMEYPASYSSPTAFPTRSPPSLSVGPDAGMMYQMPPVMASGGSAVVAQQEAGHVRVVQSRPKPRCWEHGCNGRQFSTFSNLLRHQREKSGQAIKASCPNCGAEFTRTTARNGHLLHDKCKQRRNS</sequence>
<feature type="compositionally biased region" description="Basic and acidic residues" evidence="1">
    <location>
        <begin position="72"/>
        <end position="84"/>
    </location>
</feature>
<protein>
    <submittedName>
        <fullName evidence="2">Uncharacterized protein</fullName>
    </submittedName>
</protein>
<reference evidence="2" key="1">
    <citation type="submission" date="2022-10" db="EMBL/GenBank/DDBJ databases">
        <title>Determination and structural analysis of whole genome sequence of Sarocladium strictum F4-1.</title>
        <authorList>
            <person name="Hu L."/>
            <person name="Jiang Y."/>
        </authorList>
    </citation>
    <scope>NUCLEOTIDE SEQUENCE</scope>
    <source>
        <strain evidence="2">F4-1</strain>
    </source>
</reference>
<feature type="region of interest" description="Disordered" evidence="1">
    <location>
        <begin position="1"/>
        <end position="108"/>
    </location>
</feature>